<keyword evidence="4" id="KW-0677">Repeat</keyword>
<evidence type="ECO:0000256" key="1">
    <source>
        <dbReference type="ARBA" id="ARBA00004202"/>
    </source>
</evidence>
<dbReference type="GO" id="GO:0005886">
    <property type="term" value="C:plasma membrane"/>
    <property type="evidence" value="ECO:0007669"/>
    <property type="project" value="UniProtKB-SubCell"/>
</dbReference>
<dbReference type="eggNOG" id="COG1129">
    <property type="taxonomic scope" value="Bacteria"/>
</dbReference>
<keyword evidence="5" id="KW-0547">Nucleotide-binding</keyword>
<dbReference type="PROSITE" id="PS00211">
    <property type="entry name" value="ABC_TRANSPORTER_1"/>
    <property type="match status" value="1"/>
</dbReference>
<evidence type="ECO:0000256" key="3">
    <source>
        <dbReference type="ARBA" id="ARBA00022475"/>
    </source>
</evidence>
<sequence length="493" mass="54885">MSDKIAVCLEHISKTFPGVKALNDVNLELREGEVHALVGENGAGKSTLIKVLAGVYRPDEGGRIRLGWTEETVTDPYSAIKQGISIIYQDISLYPNLSIAENICMGRDKKRLISHSRQEKVAKEALKLLDIEIDTRKRLEDVSIGVQQLVAIARAVYFESRVIVMDEPTASLSSGEVEKLYRIIDMLRKKNISILYISHKFEEIFRVSDRISILRDGNYIGTFQTEEMSEDQLVVHMVGRKIDEMEKKKPVERREKLLELKGYSKNGSFEDVDFTLYRGEVVGLTGLVGAGRSELFQSVFGITRPDAGELYLDGERAVIGSPQSAIRKGLAYLPENRMTQGIIVKQSVRANLSAAVLEKISGKLGLLDRKKEEALVAENMEKLDIRPRLPEMDIENLSGGNAQKVVVGKWLSTDPKIFIVDEPTAGVDIGAKAEIHRLLRDLARKGMGVIVISSELPEILKVSDRIVIMKKGKIVGEMESGEATQEKILEKAL</sequence>
<dbReference type="Pfam" id="PF00005">
    <property type="entry name" value="ABC_tran"/>
    <property type="match status" value="2"/>
</dbReference>
<keyword evidence="3" id="KW-1003">Cell membrane</keyword>
<evidence type="ECO:0000256" key="7">
    <source>
        <dbReference type="ARBA" id="ARBA00022967"/>
    </source>
</evidence>
<evidence type="ECO:0000256" key="8">
    <source>
        <dbReference type="ARBA" id="ARBA00023136"/>
    </source>
</evidence>
<dbReference type="CDD" id="cd03216">
    <property type="entry name" value="ABC_Carb_Monos_I"/>
    <property type="match status" value="1"/>
</dbReference>
<dbReference type="EMBL" id="ABYI02000024">
    <property type="protein sequence ID" value="EEG73508.1"/>
    <property type="molecule type" value="Genomic_DNA"/>
</dbReference>
<proteinExistence type="predicted"/>
<evidence type="ECO:0000256" key="2">
    <source>
        <dbReference type="ARBA" id="ARBA00022448"/>
    </source>
</evidence>
<dbReference type="CDD" id="cd03215">
    <property type="entry name" value="ABC_Carb_Monos_II"/>
    <property type="match status" value="1"/>
</dbReference>
<dbReference type="Gene3D" id="3.40.50.300">
    <property type="entry name" value="P-loop containing nucleotide triphosphate hydrolases"/>
    <property type="match status" value="2"/>
</dbReference>
<dbReference type="GO" id="GO:0005524">
    <property type="term" value="F:ATP binding"/>
    <property type="evidence" value="ECO:0007669"/>
    <property type="project" value="UniProtKB-KW"/>
</dbReference>
<dbReference type="SMART" id="SM00382">
    <property type="entry name" value="AAA"/>
    <property type="match status" value="2"/>
</dbReference>
<dbReference type="HOGENOM" id="CLU_000604_92_3_9"/>
<evidence type="ECO:0000313" key="10">
    <source>
        <dbReference type="EMBL" id="EEG73508.1"/>
    </source>
</evidence>
<dbReference type="InterPro" id="IPR050107">
    <property type="entry name" value="ABC_carbohydrate_import_ATPase"/>
</dbReference>
<dbReference type="PROSITE" id="PS50893">
    <property type="entry name" value="ABC_TRANSPORTER_2"/>
    <property type="match status" value="2"/>
</dbReference>
<evidence type="ECO:0000256" key="5">
    <source>
        <dbReference type="ARBA" id="ARBA00022741"/>
    </source>
</evidence>
<dbReference type="AlphaFoldDB" id="C0C2Z7"/>
<gene>
    <name evidence="10" type="ORF">CLOHYLEM_06454</name>
</gene>
<reference evidence="10" key="2">
    <citation type="submission" date="2013-06" db="EMBL/GenBank/DDBJ databases">
        <title>Draft genome sequence of Clostridium hylemonae (DSM 15053).</title>
        <authorList>
            <person name="Sudarsanam P."/>
            <person name="Ley R."/>
            <person name="Guruge J."/>
            <person name="Turnbaugh P.J."/>
            <person name="Mahowald M."/>
            <person name="Liep D."/>
            <person name="Gordon J."/>
        </authorList>
    </citation>
    <scope>NUCLEOTIDE SEQUENCE</scope>
    <source>
        <strain evidence="10">DSM 15053</strain>
    </source>
</reference>
<dbReference type="InterPro" id="IPR003439">
    <property type="entry name" value="ABC_transporter-like_ATP-bd"/>
</dbReference>
<comment type="subcellular location">
    <subcellularLocation>
        <location evidence="1">Cell membrane</location>
        <topology evidence="1">Peripheral membrane protein</topology>
    </subcellularLocation>
</comment>
<dbReference type="STRING" id="553973.CLOHYLEM_06454"/>
<dbReference type="FunFam" id="3.40.50.300:FF:000127">
    <property type="entry name" value="Ribose import ATP-binding protein RbsA"/>
    <property type="match status" value="1"/>
</dbReference>
<feature type="domain" description="ABC transporter" evidence="9">
    <location>
        <begin position="252"/>
        <end position="493"/>
    </location>
</feature>
<reference evidence="10" key="1">
    <citation type="submission" date="2009-02" db="EMBL/GenBank/DDBJ databases">
        <authorList>
            <person name="Fulton L."/>
            <person name="Clifton S."/>
            <person name="Fulton B."/>
            <person name="Xu J."/>
            <person name="Minx P."/>
            <person name="Pepin K.H."/>
            <person name="Johnson M."/>
            <person name="Bhonagiri V."/>
            <person name="Nash W.E."/>
            <person name="Mardis E.R."/>
            <person name="Wilson R.K."/>
        </authorList>
    </citation>
    <scope>NUCLEOTIDE SEQUENCE [LARGE SCALE GENOMIC DNA]</scope>
    <source>
        <strain evidence="10">DSM 15053</strain>
    </source>
</reference>
<dbReference type="SUPFAM" id="SSF52540">
    <property type="entry name" value="P-loop containing nucleoside triphosphate hydrolases"/>
    <property type="match status" value="2"/>
</dbReference>
<dbReference type="Proteomes" id="UP000004893">
    <property type="component" value="Unassembled WGS sequence"/>
</dbReference>
<keyword evidence="11" id="KW-1185">Reference proteome</keyword>
<organism evidence="10 11">
    <name type="scientific">[Clostridium] hylemonae DSM 15053</name>
    <dbReference type="NCBI Taxonomy" id="553973"/>
    <lineage>
        <taxon>Bacteria</taxon>
        <taxon>Bacillati</taxon>
        <taxon>Bacillota</taxon>
        <taxon>Clostridia</taxon>
        <taxon>Lachnospirales</taxon>
        <taxon>Lachnospiraceae</taxon>
    </lineage>
</organism>
<dbReference type="RefSeq" id="WP_006443813.1">
    <property type="nucleotide sequence ID" value="NZ_CP036524.1"/>
</dbReference>
<keyword evidence="8" id="KW-0472">Membrane</keyword>
<dbReference type="PANTHER" id="PTHR43790:SF9">
    <property type="entry name" value="GALACTOFURANOSE TRANSPORTER ATP-BINDING PROTEIN YTFR"/>
    <property type="match status" value="1"/>
</dbReference>
<dbReference type="InterPro" id="IPR017871">
    <property type="entry name" value="ABC_transporter-like_CS"/>
</dbReference>
<keyword evidence="7" id="KW-1278">Translocase</keyword>
<evidence type="ECO:0000256" key="6">
    <source>
        <dbReference type="ARBA" id="ARBA00022840"/>
    </source>
</evidence>
<evidence type="ECO:0000256" key="4">
    <source>
        <dbReference type="ARBA" id="ARBA00022737"/>
    </source>
</evidence>
<evidence type="ECO:0000313" key="11">
    <source>
        <dbReference type="Proteomes" id="UP000004893"/>
    </source>
</evidence>
<keyword evidence="2" id="KW-0813">Transport</keyword>
<dbReference type="GO" id="GO:0016887">
    <property type="term" value="F:ATP hydrolysis activity"/>
    <property type="evidence" value="ECO:0007669"/>
    <property type="project" value="InterPro"/>
</dbReference>
<evidence type="ECO:0000259" key="9">
    <source>
        <dbReference type="PROSITE" id="PS50893"/>
    </source>
</evidence>
<dbReference type="PANTHER" id="PTHR43790">
    <property type="entry name" value="CARBOHYDRATE TRANSPORT ATP-BINDING PROTEIN MG119-RELATED"/>
    <property type="match status" value="1"/>
</dbReference>
<protein>
    <submittedName>
        <fullName evidence="10">ABC transporter, ATP-binding protein</fullName>
    </submittedName>
</protein>
<name>C0C2Z7_9FIRM</name>
<dbReference type="OrthoDB" id="9771863at2"/>
<accession>C0C2Z7</accession>
<keyword evidence="6 10" id="KW-0067">ATP-binding</keyword>
<comment type="caution">
    <text evidence="10">The sequence shown here is derived from an EMBL/GenBank/DDBJ whole genome shotgun (WGS) entry which is preliminary data.</text>
</comment>
<dbReference type="InterPro" id="IPR003593">
    <property type="entry name" value="AAA+_ATPase"/>
</dbReference>
<dbReference type="InterPro" id="IPR027417">
    <property type="entry name" value="P-loop_NTPase"/>
</dbReference>
<feature type="domain" description="ABC transporter" evidence="9">
    <location>
        <begin position="7"/>
        <end position="241"/>
    </location>
</feature>